<feature type="site" description="Part of a proton relay during catalysis" evidence="12">
    <location>
        <position position="44"/>
    </location>
</feature>
<dbReference type="UniPathway" id="UPA00034">
    <property type="reaction ID" value="UER00017"/>
</dbReference>
<dbReference type="Gene3D" id="3.20.20.70">
    <property type="entry name" value="Aldolase class I"/>
    <property type="match status" value="1"/>
</dbReference>
<dbReference type="InterPro" id="IPR020625">
    <property type="entry name" value="Schiff_base-form_aldolases_AS"/>
</dbReference>
<keyword evidence="6 12" id="KW-0028">Amino-acid biosynthesis</keyword>
<evidence type="ECO:0000256" key="7">
    <source>
        <dbReference type="ARBA" id="ARBA00022915"/>
    </source>
</evidence>
<evidence type="ECO:0000256" key="10">
    <source>
        <dbReference type="ARBA" id="ARBA00023270"/>
    </source>
</evidence>
<sequence length="291" mass="31259">MLFSGSIPALITPFVHGAYHRATLKSLVQWHISEGSSALVICGTTGEGPTLGCQEFSKVLADAVRFSKGRLPIIAGTGSNSTNAALTLQRIAETTGAEATLHVTGYFNKPTQLQVIEHFRILDRSTRLPIIVYNVPGRTGQELSIETIAELANLENVIGIKDSTGNVARVSLERLMITRPFSFLSGDDATCLGYMAHGGNGCISVTANIAPALCSRMINAAEQGDFKEARSLQDLLMPLHSALFLEPNPAGIKYAMSKLGLCANELRTPLTCVTEKVRLRIDLAMKNAGLY</sequence>
<evidence type="ECO:0000256" key="1">
    <source>
        <dbReference type="ARBA" id="ARBA00003294"/>
    </source>
</evidence>
<comment type="subcellular location">
    <subcellularLocation>
        <location evidence="12">Cytoplasm</location>
    </subcellularLocation>
</comment>
<dbReference type="HAMAP" id="MF_00418">
    <property type="entry name" value="DapA"/>
    <property type="match status" value="1"/>
</dbReference>
<comment type="function">
    <text evidence="1 12">Catalyzes the condensation of (S)-aspartate-beta-semialdehyde [(S)-ASA] and pyruvate to 4-hydroxy-tetrahydrodipicolinate (HTPA).</text>
</comment>
<evidence type="ECO:0000256" key="13">
    <source>
        <dbReference type="PIRNR" id="PIRNR001365"/>
    </source>
</evidence>
<keyword evidence="10 12" id="KW-0704">Schiff base</keyword>
<dbReference type="SMART" id="SM01130">
    <property type="entry name" value="DHDPS"/>
    <property type="match status" value="1"/>
</dbReference>
<evidence type="ECO:0000256" key="11">
    <source>
        <dbReference type="ARBA" id="ARBA00047836"/>
    </source>
</evidence>
<dbReference type="InterPro" id="IPR005263">
    <property type="entry name" value="DapA"/>
</dbReference>
<dbReference type="PANTHER" id="PTHR12128">
    <property type="entry name" value="DIHYDRODIPICOLINATE SYNTHASE"/>
    <property type="match status" value="1"/>
</dbReference>
<evidence type="ECO:0000256" key="9">
    <source>
        <dbReference type="ARBA" id="ARBA00023239"/>
    </source>
</evidence>
<evidence type="ECO:0000256" key="8">
    <source>
        <dbReference type="ARBA" id="ARBA00023154"/>
    </source>
</evidence>
<reference evidence="16 17" key="1">
    <citation type="journal article" date="2018" name="Nat. Biotechnol.">
        <title>A standardized bacterial taxonomy based on genome phylogeny substantially revises the tree of life.</title>
        <authorList>
            <person name="Parks D.H."/>
            <person name="Chuvochina M."/>
            <person name="Waite D.W."/>
            <person name="Rinke C."/>
            <person name="Skarshewski A."/>
            <person name="Chaumeil P.A."/>
            <person name="Hugenholtz P."/>
        </authorList>
    </citation>
    <scope>NUCLEOTIDE SEQUENCE [LARGE SCALE GENOMIC DNA]</scope>
    <source>
        <strain evidence="16">UBA10707</strain>
    </source>
</reference>
<evidence type="ECO:0000256" key="14">
    <source>
        <dbReference type="PIRSR" id="PIRSR001365-1"/>
    </source>
</evidence>
<evidence type="ECO:0000313" key="17">
    <source>
        <dbReference type="Proteomes" id="UP000264036"/>
    </source>
</evidence>
<dbReference type="PANTHER" id="PTHR12128:SF66">
    <property type="entry name" value="4-HYDROXY-2-OXOGLUTARATE ALDOLASE, MITOCHONDRIAL"/>
    <property type="match status" value="1"/>
</dbReference>
<feature type="active site" description="Schiff-base intermediate with substrate" evidence="12 14">
    <location>
        <position position="161"/>
    </location>
</feature>
<comment type="caution">
    <text evidence="12">Was originally thought to be a dihydrodipicolinate synthase (DHDPS), catalyzing the condensation of (S)-aspartate-beta-semialdehyde [(S)-ASA] and pyruvate to dihydrodipicolinate (DHDP). However, it was shown in E.coli that the product of the enzymatic reaction is not dihydrodipicolinate but in fact (4S)-4-hydroxy-2,3,4,5-tetrahydro-(2S)-dipicolinic acid (HTPA), and that the consecutive dehydration reaction leading to DHDP is not spontaneous but catalyzed by DapB.</text>
</comment>
<dbReference type="InterPro" id="IPR020624">
    <property type="entry name" value="Schiff_base-form_aldolases_CS"/>
</dbReference>
<evidence type="ECO:0000256" key="15">
    <source>
        <dbReference type="PIRSR" id="PIRSR001365-2"/>
    </source>
</evidence>
<dbReference type="NCBIfam" id="TIGR00674">
    <property type="entry name" value="dapA"/>
    <property type="match status" value="1"/>
</dbReference>
<feature type="active site" description="Proton donor/acceptor" evidence="12 14">
    <location>
        <position position="133"/>
    </location>
</feature>
<organism evidence="16 17">
    <name type="scientific">Advenella kashmirensis</name>
    <dbReference type="NCBI Taxonomy" id="310575"/>
    <lineage>
        <taxon>Bacteria</taxon>
        <taxon>Pseudomonadati</taxon>
        <taxon>Pseudomonadota</taxon>
        <taxon>Betaproteobacteria</taxon>
        <taxon>Burkholderiales</taxon>
        <taxon>Alcaligenaceae</taxon>
    </lineage>
</organism>
<dbReference type="GO" id="GO:0009089">
    <property type="term" value="P:lysine biosynthetic process via diaminopimelate"/>
    <property type="evidence" value="ECO:0007669"/>
    <property type="project" value="UniProtKB-UniRule"/>
</dbReference>
<dbReference type="GO" id="GO:0005829">
    <property type="term" value="C:cytosol"/>
    <property type="evidence" value="ECO:0007669"/>
    <property type="project" value="TreeGrafter"/>
</dbReference>
<keyword evidence="9 12" id="KW-0456">Lyase</keyword>
<evidence type="ECO:0000256" key="6">
    <source>
        <dbReference type="ARBA" id="ARBA00022605"/>
    </source>
</evidence>
<evidence type="ECO:0000256" key="2">
    <source>
        <dbReference type="ARBA" id="ARBA00005120"/>
    </source>
</evidence>
<keyword evidence="5 12" id="KW-0963">Cytoplasm</keyword>
<proteinExistence type="inferred from homology"/>
<dbReference type="PROSITE" id="PS00666">
    <property type="entry name" value="DHDPS_2"/>
    <property type="match status" value="1"/>
</dbReference>
<dbReference type="GO" id="GO:0019877">
    <property type="term" value="P:diaminopimelate biosynthetic process"/>
    <property type="evidence" value="ECO:0007669"/>
    <property type="project" value="UniProtKB-UniRule"/>
</dbReference>
<feature type="binding site" evidence="12 15">
    <location>
        <position position="203"/>
    </location>
    <ligand>
        <name>pyruvate</name>
        <dbReference type="ChEBI" id="CHEBI:15361"/>
    </ligand>
</feature>
<dbReference type="SUPFAM" id="SSF51569">
    <property type="entry name" value="Aldolase"/>
    <property type="match status" value="1"/>
</dbReference>
<evidence type="ECO:0000256" key="3">
    <source>
        <dbReference type="ARBA" id="ARBA00007592"/>
    </source>
</evidence>
<name>A0A356LFS6_9BURK</name>
<dbReference type="AlphaFoldDB" id="A0A356LFS6"/>
<protein>
    <recommendedName>
        <fullName evidence="4 12">4-hydroxy-tetrahydrodipicolinate synthase</fullName>
        <shortName evidence="12">HTPA synthase</shortName>
        <ecNumber evidence="4 12">4.3.3.7</ecNumber>
    </recommendedName>
</protein>
<dbReference type="PROSITE" id="PS00665">
    <property type="entry name" value="DHDPS_1"/>
    <property type="match status" value="1"/>
</dbReference>
<dbReference type="Proteomes" id="UP000264036">
    <property type="component" value="Unassembled WGS sequence"/>
</dbReference>
<evidence type="ECO:0000256" key="4">
    <source>
        <dbReference type="ARBA" id="ARBA00012086"/>
    </source>
</evidence>
<comment type="similarity">
    <text evidence="3 12 13">Belongs to the DapA family.</text>
</comment>
<dbReference type="InterPro" id="IPR013785">
    <property type="entry name" value="Aldolase_TIM"/>
</dbReference>
<dbReference type="CDD" id="cd00950">
    <property type="entry name" value="DHDPS"/>
    <property type="match status" value="1"/>
</dbReference>
<evidence type="ECO:0000256" key="5">
    <source>
        <dbReference type="ARBA" id="ARBA00022490"/>
    </source>
</evidence>
<comment type="caution">
    <text evidence="16">The sequence shown here is derived from an EMBL/GenBank/DDBJ whole genome shotgun (WGS) entry which is preliminary data.</text>
</comment>
<keyword evidence="8 12" id="KW-0457">Lysine biosynthesis</keyword>
<comment type="pathway">
    <text evidence="2 12">Amino-acid biosynthesis; L-lysine biosynthesis via DAP pathway; (S)-tetrahydrodipicolinate from L-aspartate: step 3/4.</text>
</comment>
<gene>
    <name evidence="12" type="primary">dapA</name>
    <name evidence="16" type="ORF">DD666_08010</name>
</gene>
<dbReference type="GO" id="GO:0008840">
    <property type="term" value="F:4-hydroxy-tetrahydrodipicolinate synthase activity"/>
    <property type="evidence" value="ECO:0007669"/>
    <property type="project" value="UniProtKB-UniRule"/>
</dbReference>
<dbReference type="Pfam" id="PF00701">
    <property type="entry name" value="DHDPS"/>
    <property type="match status" value="1"/>
</dbReference>
<evidence type="ECO:0000313" key="16">
    <source>
        <dbReference type="EMBL" id="HBP29345.1"/>
    </source>
</evidence>
<dbReference type="PIRSF" id="PIRSF001365">
    <property type="entry name" value="DHDPS"/>
    <property type="match status" value="1"/>
</dbReference>
<dbReference type="PRINTS" id="PR00146">
    <property type="entry name" value="DHPICSNTHASE"/>
</dbReference>
<feature type="binding site" evidence="12 15">
    <location>
        <position position="45"/>
    </location>
    <ligand>
        <name>pyruvate</name>
        <dbReference type="ChEBI" id="CHEBI:15361"/>
    </ligand>
</feature>
<dbReference type="InterPro" id="IPR002220">
    <property type="entry name" value="DapA-like"/>
</dbReference>
<keyword evidence="7 12" id="KW-0220">Diaminopimelate biosynthesis</keyword>
<comment type="catalytic activity">
    <reaction evidence="11 12">
        <text>L-aspartate 4-semialdehyde + pyruvate = (2S,4S)-4-hydroxy-2,3,4,5-tetrahydrodipicolinate + H2O + H(+)</text>
        <dbReference type="Rhea" id="RHEA:34171"/>
        <dbReference type="ChEBI" id="CHEBI:15361"/>
        <dbReference type="ChEBI" id="CHEBI:15377"/>
        <dbReference type="ChEBI" id="CHEBI:15378"/>
        <dbReference type="ChEBI" id="CHEBI:67139"/>
        <dbReference type="ChEBI" id="CHEBI:537519"/>
        <dbReference type="EC" id="4.3.3.7"/>
    </reaction>
</comment>
<dbReference type="EC" id="4.3.3.7" evidence="4 12"/>
<dbReference type="EMBL" id="DOEK01000020">
    <property type="protein sequence ID" value="HBP29345.1"/>
    <property type="molecule type" value="Genomic_DNA"/>
</dbReference>
<evidence type="ECO:0000256" key="12">
    <source>
        <dbReference type="HAMAP-Rule" id="MF_00418"/>
    </source>
</evidence>
<accession>A0A356LFS6</accession>
<comment type="subunit">
    <text evidence="12">Homotetramer; dimer of dimers.</text>
</comment>
<comment type="caution">
    <text evidence="12">Lacks conserved residue(s) required for the propagation of feature annotation.</text>
</comment>